<dbReference type="InterPro" id="IPR002716">
    <property type="entry name" value="PIN_dom"/>
</dbReference>
<dbReference type="Gene3D" id="3.40.50.1010">
    <property type="entry name" value="5'-nuclease"/>
    <property type="match status" value="1"/>
</dbReference>
<keyword evidence="1" id="KW-0460">Magnesium</keyword>
<evidence type="ECO:0000259" key="2">
    <source>
        <dbReference type="Pfam" id="PF01850"/>
    </source>
</evidence>
<dbReference type="SUPFAM" id="SSF88723">
    <property type="entry name" value="PIN domain-like"/>
    <property type="match status" value="1"/>
</dbReference>
<dbReference type="CDD" id="cd09873">
    <property type="entry name" value="PIN_Pae0151-like"/>
    <property type="match status" value="1"/>
</dbReference>
<reference evidence="3" key="2">
    <citation type="submission" date="2023-07" db="EMBL/GenBank/DDBJ databases">
        <authorList>
            <person name="Sun H."/>
        </authorList>
    </citation>
    <scope>NUCLEOTIDE SEQUENCE</scope>
    <source>
        <strain evidence="3">05753</strain>
    </source>
</reference>
<evidence type="ECO:0000256" key="1">
    <source>
        <dbReference type="ARBA" id="ARBA00022842"/>
    </source>
</evidence>
<comment type="caution">
    <text evidence="3">The sequence shown here is derived from an EMBL/GenBank/DDBJ whole genome shotgun (WGS) entry which is preliminary data.</text>
</comment>
<proteinExistence type="predicted"/>
<dbReference type="PANTHER" id="PTHR35901">
    <property type="entry name" value="RIBONUCLEASE VAPC3"/>
    <property type="match status" value="1"/>
</dbReference>
<dbReference type="EMBL" id="JAUKWQ010000001">
    <property type="protein sequence ID" value="MDO1581809.1"/>
    <property type="molecule type" value="Genomic_DNA"/>
</dbReference>
<reference evidence="3" key="1">
    <citation type="journal article" date="2015" name="Int. J. Syst. Evol. Microbiol.">
        <title>Rhizobium oryzicola sp. nov., potential plant-growth-promoting endophytic bacteria isolated from rice roots.</title>
        <authorList>
            <person name="Zhang X.X."/>
            <person name="Gao J.S."/>
            <person name="Cao Y.H."/>
            <person name="Sheirdil R.A."/>
            <person name="Wang X.C."/>
            <person name="Zhang L."/>
        </authorList>
    </citation>
    <scope>NUCLEOTIDE SEQUENCE</scope>
    <source>
        <strain evidence="3">05753</strain>
    </source>
</reference>
<sequence length="133" mass="14700">MQLVIDASVTASWLLPDENSPEAEAWLERLNSVGGFAPLLWLYEVTNICVMAHRRGRLSSLQLADALSRMDKLPIAIDQSVPLMAIRYLAERHNLTIYDAAYLELALRLDGHLATFDRALAEAAKANGVLAIL</sequence>
<dbReference type="InterPro" id="IPR044153">
    <property type="entry name" value="PIN_Pae0151-like"/>
</dbReference>
<gene>
    <name evidence="3" type="ORF">Q2T52_06820</name>
</gene>
<feature type="domain" description="PIN" evidence="2">
    <location>
        <begin position="4"/>
        <end position="125"/>
    </location>
</feature>
<evidence type="ECO:0000313" key="3">
    <source>
        <dbReference type="EMBL" id="MDO1581809.1"/>
    </source>
</evidence>
<protein>
    <submittedName>
        <fullName evidence="3">Type II toxin-antitoxin system VapC family toxin</fullName>
    </submittedName>
</protein>
<dbReference type="InterPro" id="IPR029060">
    <property type="entry name" value="PIN-like_dom_sf"/>
</dbReference>
<organism evidence="3 4">
    <name type="scientific">Rhizobium oryzicola</name>
    <dbReference type="NCBI Taxonomy" id="1232668"/>
    <lineage>
        <taxon>Bacteria</taxon>
        <taxon>Pseudomonadati</taxon>
        <taxon>Pseudomonadota</taxon>
        <taxon>Alphaproteobacteria</taxon>
        <taxon>Hyphomicrobiales</taxon>
        <taxon>Rhizobiaceae</taxon>
        <taxon>Rhizobium/Agrobacterium group</taxon>
        <taxon>Rhizobium</taxon>
    </lineage>
</organism>
<dbReference type="PANTHER" id="PTHR35901:SF1">
    <property type="entry name" value="EXONUCLEASE VAPC9"/>
    <property type="match status" value="1"/>
</dbReference>
<dbReference type="Pfam" id="PF01850">
    <property type="entry name" value="PIN"/>
    <property type="match status" value="1"/>
</dbReference>
<accession>A0ABT8SUJ9</accession>
<dbReference type="RefSeq" id="WP_302075894.1">
    <property type="nucleotide sequence ID" value="NZ_JAUKWQ010000001.1"/>
</dbReference>
<name>A0ABT8SUJ9_9HYPH</name>
<dbReference type="Proteomes" id="UP001169006">
    <property type="component" value="Unassembled WGS sequence"/>
</dbReference>
<dbReference type="InterPro" id="IPR051619">
    <property type="entry name" value="TypeII_TA_RNase_PINc/VapC"/>
</dbReference>
<keyword evidence="4" id="KW-1185">Reference proteome</keyword>
<evidence type="ECO:0000313" key="4">
    <source>
        <dbReference type="Proteomes" id="UP001169006"/>
    </source>
</evidence>